<proteinExistence type="predicted"/>
<sequence>MKLSLRWKAPRFGGLLVVCQLFMSLQFASCSPFFGVSVQGGFQTEADIAVSARAVGVALDASKHPLASFSARLPFSIAAQNVTAGAVLQLYGVLVSRVVAFTDRIAWAVGNTTDQPADVFGKLGVAYEQAVGALGDTTVNATAVIASYSPVIGAQLNDSRNSMMAILGDINGTLLTFQRAITDGFSTPVTAMAVFEKLTKFQIGTVVGALDALRGEVTVIGGKLQEAATILTEADALMASYVASLSQAFSNVDGSLTNLYTTLTRASTDFSRQYRASESTVTNAVRAFRTKLATFSDDVIGAGASNILQTIDSFGQRFSSAYAILYPNVDERLQLLVSTASDTVLNEAQNQLFITYRVLDNVMRLIPTVPTQGRSCALEHISPYVQSLASNLAPALSGCISGTGGQTETVLRVLQQSVEALVRDRLAYVKLWNDALYGVSNTSDVITRRIAYAKLSAQTSNQSMDTLQPALASSFSTYGQLVSNLNAVLNRAQLCVTLKAAELSSQLGAAELNFNACLKS</sequence>
<dbReference type="AlphaFoldDB" id="A0A182J005"/>
<organism evidence="1">
    <name type="scientific">Anopheles atroparvus</name>
    <name type="common">European mosquito</name>
    <dbReference type="NCBI Taxonomy" id="41427"/>
    <lineage>
        <taxon>Eukaryota</taxon>
        <taxon>Metazoa</taxon>
        <taxon>Ecdysozoa</taxon>
        <taxon>Arthropoda</taxon>
        <taxon>Hexapoda</taxon>
        <taxon>Insecta</taxon>
        <taxon>Pterygota</taxon>
        <taxon>Neoptera</taxon>
        <taxon>Endopterygota</taxon>
        <taxon>Diptera</taxon>
        <taxon>Nematocera</taxon>
        <taxon>Culicoidea</taxon>
        <taxon>Culicidae</taxon>
        <taxon>Anophelinae</taxon>
        <taxon>Anopheles</taxon>
    </lineage>
</organism>
<accession>A0A182J005</accession>
<dbReference type="VEuPathDB" id="VectorBase:AATE008732"/>
<protein>
    <submittedName>
        <fullName evidence="1">Uncharacterized protein</fullName>
    </submittedName>
</protein>
<name>A0A182J005_ANOAO</name>
<reference evidence="1" key="1">
    <citation type="submission" date="2022-08" db="UniProtKB">
        <authorList>
            <consortium name="EnsemblMetazoa"/>
        </authorList>
    </citation>
    <scope>IDENTIFICATION</scope>
    <source>
        <strain evidence="1">EBRO</strain>
    </source>
</reference>
<dbReference type="EnsemblMetazoa" id="AATE008732-RA">
    <property type="protein sequence ID" value="AATE008732-PA.1"/>
    <property type="gene ID" value="AATE008732"/>
</dbReference>
<evidence type="ECO:0000313" key="1">
    <source>
        <dbReference type="EnsemblMetazoa" id="AATE008732-PA.1"/>
    </source>
</evidence>